<sequence length="647" mass="70475">MGLTIGGVSNPAFGIRDIDVRLDLGNSDTAPSGHLRLGNLRIGDQELGPTEVSCGTLRLTTAALHCSEASVRISDPGLPTVELRGDIRRQHASGALAVSLEGVVDDHAVRLGLDWSAAHGGTLQLALPSVALDTLQDLPGLADWWLEGEARLNATVNLDPDGSTSGTLVISGTGLTVASPDGRTATENLSLTAVFGLRGDWDEQRGTLRLRARSGLAYLDPVLLDLDNHPTDIVATMTNRRGSTWLEQLRVDQPGLLRGRGQARLDWDADPVLQSLRLRVDALTLPAGYDTYLQPFLIGTLFDSLDMEGSLSGDLDVNRGTPDHAQLDLASVTVSDRRERYAFEGVGGRLVWSRHATPPPSVLRWEQAELYRLGLGEARLDFSLAGDSLRLTRPFRLPVEDGTLHLQQLEATGLGGDNFTASVQARLDPIGLPALSRAMGWPLLRGRLSGTVPSVTYRGGVLNLDGTLEAEVFDGRLTIPRFRIYEPMGRFPVLETDIQLRELDLRQITSTFEFGRITGRLDGDITGLELLNWEPVAFDARFYSTPGSTAQRRISQRAIENIADLGGGGSALVTSTFLRLFDEFRYQRLGIQCRLRDDVCRMSGVGSADDDGYYLVRGTGVPRVDVIGFTRDVDWPTLLEQLRTVTQ</sequence>
<name>A0AAE3KB33_9GAMM</name>
<dbReference type="EMBL" id="JALJXV010000001">
    <property type="protein sequence ID" value="MCP1673113.1"/>
    <property type="molecule type" value="Genomic_DNA"/>
</dbReference>
<organism evidence="1 2">
    <name type="scientific">Natronocella acetinitrilica</name>
    <dbReference type="NCBI Taxonomy" id="414046"/>
    <lineage>
        <taxon>Bacteria</taxon>
        <taxon>Pseudomonadati</taxon>
        <taxon>Pseudomonadota</taxon>
        <taxon>Gammaproteobacteria</taxon>
        <taxon>Chromatiales</taxon>
        <taxon>Ectothiorhodospiraceae</taxon>
        <taxon>Natronocella</taxon>
    </lineage>
</organism>
<comment type="caution">
    <text evidence="1">The sequence shown here is derived from an EMBL/GenBank/DDBJ whole genome shotgun (WGS) entry which is preliminary data.</text>
</comment>
<protein>
    <submittedName>
        <fullName evidence="1">Uncharacterized protein</fullName>
    </submittedName>
</protein>
<dbReference type="RefSeq" id="WP_253472915.1">
    <property type="nucleotide sequence ID" value="NZ_JALJXV010000001.1"/>
</dbReference>
<dbReference type="AlphaFoldDB" id="A0AAE3KB33"/>
<proteinExistence type="predicted"/>
<gene>
    <name evidence="1" type="ORF">J2T57_000205</name>
</gene>
<dbReference type="Proteomes" id="UP001205843">
    <property type="component" value="Unassembled WGS sequence"/>
</dbReference>
<evidence type="ECO:0000313" key="2">
    <source>
        <dbReference type="Proteomes" id="UP001205843"/>
    </source>
</evidence>
<evidence type="ECO:0000313" key="1">
    <source>
        <dbReference type="EMBL" id="MCP1673113.1"/>
    </source>
</evidence>
<keyword evidence="2" id="KW-1185">Reference proteome</keyword>
<accession>A0AAE3KB33</accession>
<reference evidence="1" key="1">
    <citation type="submission" date="2022-03" db="EMBL/GenBank/DDBJ databases">
        <title>Genomic Encyclopedia of Type Strains, Phase III (KMG-III): the genomes of soil and plant-associated and newly described type strains.</title>
        <authorList>
            <person name="Whitman W."/>
        </authorList>
    </citation>
    <scope>NUCLEOTIDE SEQUENCE</scope>
    <source>
        <strain evidence="1">ANL 6-2</strain>
    </source>
</reference>